<sequence length="219" mass="23163">MTAGWCPPLPELCWAEGRPLLVWRCHRPWQAISSGPHGGGLGQRWWVLNATVWTDYDRDDPAEHIGELAREQGLTGVGTGLLTAVDVRYVVSETEGGVRADVTTGVGQPVWAAETGTRTLDRLVAGTINIVCWLPSRMSEAALVNAVATATEAKTQALVEAGLPGTGTCTDAVVLLCPTEGAAEPYGGTRSRLGAGLARAVHRAVTAGLKVQQPRFACR</sequence>
<protein>
    <submittedName>
        <fullName evidence="1">Adenosylcobinamide amidohydrolase</fullName>
    </submittedName>
</protein>
<dbReference type="PANTHER" id="PTHR35336">
    <property type="entry name" value="ADENOSYLCOBINAMIDE AMIDOHYDROLASE"/>
    <property type="match status" value="1"/>
</dbReference>
<name>A0A8J3FWG1_9PSEU</name>
<dbReference type="AlphaFoldDB" id="A0A8J3FWG1"/>
<dbReference type="RefSeq" id="WP_229686559.1">
    <property type="nucleotide sequence ID" value="NZ_BMMK01000020.1"/>
</dbReference>
<dbReference type="EMBL" id="BMMK01000020">
    <property type="protein sequence ID" value="GGM66139.1"/>
    <property type="molecule type" value="Genomic_DNA"/>
</dbReference>
<dbReference type="InterPro" id="IPR002808">
    <property type="entry name" value="AdoCbi_amidolase"/>
</dbReference>
<proteinExistence type="predicted"/>
<evidence type="ECO:0000313" key="1">
    <source>
        <dbReference type="EMBL" id="GGM66139.1"/>
    </source>
</evidence>
<dbReference type="PANTHER" id="PTHR35336:SF5">
    <property type="entry name" value="ADENOSYLCOBINAMIDE AMIDOHYDROLASE"/>
    <property type="match status" value="1"/>
</dbReference>
<evidence type="ECO:0000313" key="2">
    <source>
        <dbReference type="Proteomes" id="UP000637578"/>
    </source>
</evidence>
<dbReference type="Proteomes" id="UP000637578">
    <property type="component" value="Unassembled WGS sequence"/>
</dbReference>
<gene>
    <name evidence="1" type="ORF">GCM10012275_40880</name>
</gene>
<comment type="caution">
    <text evidence="1">The sequence shown here is derived from an EMBL/GenBank/DDBJ whole genome shotgun (WGS) entry which is preliminary data.</text>
</comment>
<accession>A0A8J3FWG1</accession>
<reference evidence="1" key="2">
    <citation type="submission" date="2020-09" db="EMBL/GenBank/DDBJ databases">
        <authorList>
            <person name="Sun Q."/>
            <person name="Zhou Y."/>
        </authorList>
    </citation>
    <scope>NUCLEOTIDE SEQUENCE</scope>
    <source>
        <strain evidence="1">CGMCC 4.5737</strain>
    </source>
</reference>
<organism evidence="1 2">
    <name type="scientific">Longimycelium tulufanense</name>
    <dbReference type="NCBI Taxonomy" id="907463"/>
    <lineage>
        <taxon>Bacteria</taxon>
        <taxon>Bacillati</taxon>
        <taxon>Actinomycetota</taxon>
        <taxon>Actinomycetes</taxon>
        <taxon>Pseudonocardiales</taxon>
        <taxon>Pseudonocardiaceae</taxon>
        <taxon>Longimycelium</taxon>
    </lineage>
</organism>
<dbReference type="Pfam" id="PF01955">
    <property type="entry name" value="CbiZ"/>
    <property type="match status" value="1"/>
</dbReference>
<reference evidence="1" key="1">
    <citation type="journal article" date="2014" name="Int. J. Syst. Evol. Microbiol.">
        <title>Complete genome sequence of Corynebacterium casei LMG S-19264T (=DSM 44701T), isolated from a smear-ripened cheese.</title>
        <authorList>
            <consortium name="US DOE Joint Genome Institute (JGI-PGF)"/>
            <person name="Walter F."/>
            <person name="Albersmeier A."/>
            <person name="Kalinowski J."/>
            <person name="Ruckert C."/>
        </authorList>
    </citation>
    <scope>NUCLEOTIDE SEQUENCE</scope>
    <source>
        <strain evidence="1">CGMCC 4.5737</strain>
    </source>
</reference>
<dbReference type="InterPro" id="IPR052209">
    <property type="entry name" value="CbiZ"/>
</dbReference>
<keyword evidence="2" id="KW-1185">Reference proteome</keyword>